<evidence type="ECO:0000256" key="1">
    <source>
        <dbReference type="ARBA" id="ARBA00022670"/>
    </source>
</evidence>
<dbReference type="Pfam" id="PF07687">
    <property type="entry name" value="M20_dimer"/>
    <property type="match status" value="1"/>
</dbReference>
<evidence type="ECO:0000256" key="2">
    <source>
        <dbReference type="ARBA" id="ARBA00022723"/>
    </source>
</evidence>
<dbReference type="PANTHER" id="PTHR43270:SF8">
    <property type="entry name" value="DI- AND TRIPEPTIDASE DUG2-RELATED"/>
    <property type="match status" value="1"/>
</dbReference>
<dbReference type="InterPro" id="IPR051458">
    <property type="entry name" value="Cyt/Met_Dipeptidase"/>
</dbReference>
<evidence type="ECO:0000259" key="4">
    <source>
        <dbReference type="Pfam" id="PF07687"/>
    </source>
</evidence>
<dbReference type="EMBL" id="LHXU01000001">
    <property type="protein sequence ID" value="KXB00872.1"/>
    <property type="molecule type" value="Genomic_DNA"/>
</dbReference>
<evidence type="ECO:0000313" key="5">
    <source>
        <dbReference type="EMBL" id="KXB00872.1"/>
    </source>
</evidence>
<dbReference type="GO" id="GO:0006508">
    <property type="term" value="P:proteolysis"/>
    <property type="evidence" value="ECO:0007669"/>
    <property type="project" value="UniProtKB-KW"/>
</dbReference>
<evidence type="ECO:0000313" key="6">
    <source>
        <dbReference type="Proteomes" id="UP000070341"/>
    </source>
</evidence>
<dbReference type="NCBIfam" id="NF006579">
    <property type="entry name" value="PRK09104.1"/>
    <property type="match status" value="1"/>
</dbReference>
<dbReference type="Proteomes" id="UP000070341">
    <property type="component" value="Unassembled WGS sequence"/>
</dbReference>
<comment type="caution">
    <text evidence="5">The sequence shown here is derived from an EMBL/GenBank/DDBJ whole genome shotgun (WGS) entry which is preliminary data.</text>
</comment>
<dbReference type="Gene3D" id="3.40.630.10">
    <property type="entry name" value="Zn peptidases"/>
    <property type="match status" value="1"/>
</dbReference>
<dbReference type="PANTHER" id="PTHR43270">
    <property type="entry name" value="BETA-ALA-HIS DIPEPTIDASE"/>
    <property type="match status" value="1"/>
</dbReference>
<proteinExistence type="predicted"/>
<dbReference type="AlphaFoldDB" id="A0A133V353"/>
<dbReference type="GO" id="GO:0008233">
    <property type="term" value="F:peptidase activity"/>
    <property type="evidence" value="ECO:0007669"/>
    <property type="project" value="UniProtKB-KW"/>
</dbReference>
<accession>A0A133V353</accession>
<organism evidence="5 6">
    <name type="scientific">candidate division MSBL1 archaeon SCGC-AAA259M10</name>
    <dbReference type="NCBI Taxonomy" id="1698270"/>
    <lineage>
        <taxon>Archaea</taxon>
        <taxon>Methanobacteriati</taxon>
        <taxon>Methanobacteriota</taxon>
        <taxon>candidate division MSBL1</taxon>
    </lineage>
</organism>
<keyword evidence="2" id="KW-0479">Metal-binding</keyword>
<dbReference type="Gene3D" id="3.30.70.360">
    <property type="match status" value="1"/>
</dbReference>
<dbReference type="GO" id="GO:0046872">
    <property type="term" value="F:metal ion binding"/>
    <property type="evidence" value="ECO:0007669"/>
    <property type="project" value="UniProtKB-KW"/>
</dbReference>
<dbReference type="SUPFAM" id="SSF53187">
    <property type="entry name" value="Zn-dependent exopeptidases"/>
    <property type="match status" value="1"/>
</dbReference>
<evidence type="ECO:0000256" key="3">
    <source>
        <dbReference type="ARBA" id="ARBA00022801"/>
    </source>
</evidence>
<dbReference type="InterPro" id="IPR011650">
    <property type="entry name" value="Peptidase_M20_dimer"/>
</dbReference>
<sequence length="447" mass="49666">MVQGAVESYLEELSDLVSFPSISSNPKYKEDVRKCSNFLQEKFADLGAKTEIVETSGHPLVVSDISNYDDALTLAFYGHYDVQPIASPEDWKTDPFTLVEDNGKLYGRGTSDDKGNLLTAVKAAEIALEEDLRLNFQFIIEGEEESGSPNFESGLKKSRDMLDPDVVIVADGGWVSKDIPSIEYGLRGLLYMHWNLRTAGKNAHSGAVGGPARNPLLELFDVVCKCLDSDTGEIKIPEIYDDVKEASSEELEHWIGTKFSVEEFKESYQLEKLRFEDKAKVLKSLWARPTFEVHGCVGGYMERDSKMTLLPSDGQLHVSMRLVPDQDPKMVFEKIRNFVGDKNPDIEVKSVSHVEPYLTDFNSPMVKAAAESLEETFEKPAARIRSGGSIGAVPIMNRVFGGGDIIIMSFGLPEHGAHGPNEYFTKEMAKGGMEAYLNFFESLEGEK</sequence>
<keyword evidence="1" id="KW-0645">Protease</keyword>
<keyword evidence="6" id="KW-1185">Reference proteome</keyword>
<dbReference type="Pfam" id="PF01546">
    <property type="entry name" value="Peptidase_M20"/>
    <property type="match status" value="1"/>
</dbReference>
<feature type="domain" description="Peptidase M20 dimerisation" evidence="4">
    <location>
        <begin position="184"/>
        <end position="345"/>
    </location>
</feature>
<dbReference type="InterPro" id="IPR002933">
    <property type="entry name" value="Peptidase_M20"/>
</dbReference>
<gene>
    <name evidence="5" type="ORF">AKJ40_00080</name>
</gene>
<name>A0A133V353_9EURY</name>
<keyword evidence="3" id="KW-0378">Hydrolase</keyword>
<reference evidence="5 6" key="1">
    <citation type="journal article" date="2016" name="Sci. Rep.">
        <title>Metabolic traits of an uncultured archaeal lineage -MSBL1- from brine pools of the Red Sea.</title>
        <authorList>
            <person name="Mwirichia R."/>
            <person name="Alam I."/>
            <person name="Rashid M."/>
            <person name="Vinu M."/>
            <person name="Ba-Alawi W."/>
            <person name="Anthony Kamau A."/>
            <person name="Kamanda Ngugi D."/>
            <person name="Goker M."/>
            <person name="Klenk H.P."/>
            <person name="Bajic V."/>
            <person name="Stingl U."/>
        </authorList>
    </citation>
    <scope>NUCLEOTIDE SEQUENCE [LARGE SCALE GENOMIC DNA]</scope>
    <source>
        <strain evidence="5">SCGC-AAA259M10</strain>
    </source>
</reference>
<protein>
    <recommendedName>
        <fullName evidence="4">Peptidase M20 dimerisation domain-containing protein</fullName>
    </recommendedName>
</protein>